<dbReference type="GO" id="GO:0003735">
    <property type="term" value="F:structural constituent of ribosome"/>
    <property type="evidence" value="ECO:0007669"/>
    <property type="project" value="InterPro"/>
</dbReference>
<dbReference type="GO" id="GO:1990904">
    <property type="term" value="C:ribonucleoprotein complex"/>
    <property type="evidence" value="ECO:0007669"/>
    <property type="project" value="UniProtKB-KW"/>
</dbReference>
<organism evidence="7 8">
    <name type="scientific">Candidatus Blackburnbacteria bacterium RIFCSPLOWO2_01_FULL_40_20</name>
    <dbReference type="NCBI Taxonomy" id="1797519"/>
    <lineage>
        <taxon>Bacteria</taxon>
        <taxon>Candidatus Blackburniibacteriota</taxon>
    </lineage>
</organism>
<evidence type="ECO:0000256" key="5">
    <source>
        <dbReference type="RuleBase" id="RU000568"/>
    </source>
</evidence>
<dbReference type="InterPro" id="IPR001706">
    <property type="entry name" value="Ribosomal_bL35"/>
</dbReference>
<name>A0A1G1VF44_9BACT</name>
<feature type="compositionally biased region" description="Basic residues" evidence="6">
    <location>
        <begin position="31"/>
        <end position="46"/>
    </location>
</feature>
<comment type="caution">
    <text evidence="7">The sequence shown here is derived from an EMBL/GenBank/DDBJ whole genome shotgun (WGS) entry which is preliminary data.</text>
</comment>
<dbReference type="InterPro" id="IPR021137">
    <property type="entry name" value="Ribosomal_bL35-like"/>
</dbReference>
<dbReference type="Pfam" id="PF01632">
    <property type="entry name" value="Ribosomal_L35p"/>
    <property type="match status" value="1"/>
</dbReference>
<dbReference type="Gene3D" id="4.10.410.60">
    <property type="match status" value="1"/>
</dbReference>
<evidence type="ECO:0000256" key="3">
    <source>
        <dbReference type="ARBA" id="ARBA00023274"/>
    </source>
</evidence>
<gene>
    <name evidence="4" type="primary">rpmI</name>
    <name evidence="7" type="ORF">A3A77_03500</name>
</gene>
<dbReference type="InterPro" id="IPR037229">
    <property type="entry name" value="Ribosomal_bL35_sf"/>
</dbReference>
<reference evidence="7 8" key="1">
    <citation type="journal article" date="2016" name="Nat. Commun.">
        <title>Thousands of microbial genomes shed light on interconnected biogeochemical processes in an aquifer system.</title>
        <authorList>
            <person name="Anantharaman K."/>
            <person name="Brown C.T."/>
            <person name="Hug L.A."/>
            <person name="Sharon I."/>
            <person name="Castelle C.J."/>
            <person name="Probst A.J."/>
            <person name="Thomas B.C."/>
            <person name="Singh A."/>
            <person name="Wilkins M.J."/>
            <person name="Karaoz U."/>
            <person name="Brodie E.L."/>
            <person name="Williams K.H."/>
            <person name="Hubbard S.S."/>
            <person name="Banfield J.F."/>
        </authorList>
    </citation>
    <scope>NUCLEOTIDE SEQUENCE [LARGE SCALE GENOMIC DNA]</scope>
</reference>
<sequence>MKKTKLKIKKSIMRRIKISKTGKLLRRRGFGRHLKASKSKSRKRSLKQTVRISGPLEKKLRQVLGV</sequence>
<evidence type="ECO:0000256" key="1">
    <source>
        <dbReference type="ARBA" id="ARBA00006598"/>
    </source>
</evidence>
<dbReference type="GO" id="GO:0005840">
    <property type="term" value="C:ribosome"/>
    <property type="evidence" value="ECO:0007669"/>
    <property type="project" value="UniProtKB-KW"/>
</dbReference>
<evidence type="ECO:0000256" key="2">
    <source>
        <dbReference type="ARBA" id="ARBA00022980"/>
    </source>
</evidence>
<accession>A0A1G1VF44</accession>
<evidence type="ECO:0000313" key="7">
    <source>
        <dbReference type="EMBL" id="OGY14035.1"/>
    </source>
</evidence>
<dbReference type="GO" id="GO:0006412">
    <property type="term" value="P:translation"/>
    <property type="evidence" value="ECO:0007669"/>
    <property type="project" value="UniProtKB-UniRule"/>
</dbReference>
<keyword evidence="2 4" id="KW-0689">Ribosomal protein</keyword>
<keyword evidence="3 4" id="KW-0687">Ribonucleoprotein</keyword>
<feature type="region of interest" description="Disordered" evidence="6">
    <location>
        <begin position="31"/>
        <end position="52"/>
    </location>
</feature>
<evidence type="ECO:0000256" key="6">
    <source>
        <dbReference type="SAM" id="MobiDB-lite"/>
    </source>
</evidence>
<dbReference type="SUPFAM" id="SSF143034">
    <property type="entry name" value="L35p-like"/>
    <property type="match status" value="1"/>
</dbReference>
<evidence type="ECO:0000256" key="4">
    <source>
        <dbReference type="HAMAP-Rule" id="MF_00514"/>
    </source>
</evidence>
<dbReference type="HAMAP" id="MF_00514">
    <property type="entry name" value="Ribosomal_bL35"/>
    <property type="match status" value="1"/>
</dbReference>
<dbReference type="EMBL" id="MHCC01000004">
    <property type="protein sequence ID" value="OGY14035.1"/>
    <property type="molecule type" value="Genomic_DNA"/>
</dbReference>
<comment type="similarity">
    <text evidence="1 4 5">Belongs to the bacterial ribosomal protein bL35 family.</text>
</comment>
<dbReference type="AlphaFoldDB" id="A0A1G1VF44"/>
<evidence type="ECO:0000313" key="8">
    <source>
        <dbReference type="Proteomes" id="UP000178659"/>
    </source>
</evidence>
<proteinExistence type="inferred from homology"/>
<protein>
    <recommendedName>
        <fullName evidence="4">Large ribosomal subunit protein bL35</fullName>
    </recommendedName>
</protein>
<dbReference type="Proteomes" id="UP000178659">
    <property type="component" value="Unassembled WGS sequence"/>
</dbReference>
<dbReference type="PRINTS" id="PR00064">
    <property type="entry name" value="RIBOSOMALL35"/>
</dbReference>